<comment type="caution">
    <text evidence="2">The sequence shown here is derived from an EMBL/GenBank/DDBJ whole genome shotgun (WGS) entry which is preliminary data.</text>
</comment>
<evidence type="ECO:0000313" key="2">
    <source>
        <dbReference type="EMBL" id="PIR91562.1"/>
    </source>
</evidence>
<name>A0A2H0UXK5_9BACT</name>
<gene>
    <name evidence="2" type="ORF">COU02_00015</name>
</gene>
<feature type="transmembrane region" description="Helical" evidence="1">
    <location>
        <begin position="20"/>
        <end position="37"/>
    </location>
</feature>
<dbReference type="Proteomes" id="UP000230882">
    <property type="component" value="Unassembled WGS sequence"/>
</dbReference>
<keyword evidence="1" id="KW-0812">Transmembrane</keyword>
<keyword evidence="1" id="KW-1133">Transmembrane helix</keyword>
<protein>
    <recommendedName>
        <fullName evidence="4">PrgI family protein</fullName>
    </recommendedName>
</protein>
<feature type="transmembrane region" description="Helical" evidence="1">
    <location>
        <begin position="44"/>
        <end position="63"/>
    </location>
</feature>
<dbReference type="AlphaFoldDB" id="A0A2H0UXK5"/>
<keyword evidence="1" id="KW-0472">Membrane</keyword>
<evidence type="ECO:0008006" key="4">
    <source>
        <dbReference type="Google" id="ProtNLM"/>
    </source>
</evidence>
<sequence length="134" mass="15500">MQFKVPKFLEREPLIVGPLSFKRFLYFGVAALILVYIHFVAPFYIFLIFLIILTGLAFSLAFVNIEGVPLPEVIVQSFGFLFSSKMYLWQKKESLKLIKIVSRKKEKKEKKEIPLKISPESSLKELHSKIEGGY</sequence>
<evidence type="ECO:0000313" key="3">
    <source>
        <dbReference type="Proteomes" id="UP000230882"/>
    </source>
</evidence>
<organism evidence="2 3">
    <name type="scientific">bacterium (Candidatus Gribaldobacteria) CG10_big_fil_rev_8_21_14_0_10_37_46</name>
    <dbReference type="NCBI Taxonomy" id="2014276"/>
    <lineage>
        <taxon>Bacteria</taxon>
        <taxon>Candidatus Gribaldobacteria</taxon>
    </lineage>
</organism>
<proteinExistence type="predicted"/>
<reference evidence="3" key="1">
    <citation type="submission" date="2017-09" db="EMBL/GenBank/DDBJ databases">
        <title>Depth-based differentiation of microbial function through sediment-hosted aquifers and enrichment of novel symbionts in the deep terrestrial subsurface.</title>
        <authorList>
            <person name="Probst A.J."/>
            <person name="Ladd B."/>
            <person name="Jarett J.K."/>
            <person name="Geller-Mcgrath D.E."/>
            <person name="Sieber C.M.K."/>
            <person name="Emerson J.B."/>
            <person name="Anantharaman K."/>
            <person name="Thomas B.C."/>
            <person name="Malmstrom R."/>
            <person name="Stieglmeier M."/>
            <person name="Klingl A."/>
            <person name="Woyke T."/>
            <person name="Ryan C.M."/>
            <person name="Banfield J.F."/>
        </authorList>
    </citation>
    <scope>NUCLEOTIDE SEQUENCE [LARGE SCALE GENOMIC DNA]</scope>
</reference>
<evidence type="ECO:0000256" key="1">
    <source>
        <dbReference type="SAM" id="Phobius"/>
    </source>
</evidence>
<dbReference type="EMBL" id="PFAU01000001">
    <property type="protein sequence ID" value="PIR91562.1"/>
    <property type="molecule type" value="Genomic_DNA"/>
</dbReference>
<accession>A0A2H0UXK5</accession>